<feature type="transmembrane region" description="Helical" evidence="10">
    <location>
        <begin position="67"/>
        <end position="85"/>
    </location>
</feature>
<keyword evidence="12" id="KW-1185">Reference proteome</keyword>
<evidence type="ECO:0000256" key="1">
    <source>
        <dbReference type="ARBA" id="ARBA00004651"/>
    </source>
</evidence>
<dbReference type="GO" id="GO:0005886">
    <property type="term" value="C:plasma membrane"/>
    <property type="evidence" value="ECO:0007669"/>
    <property type="project" value="UniProtKB-SubCell"/>
</dbReference>
<keyword evidence="10" id="KW-0406">Ion transport</keyword>
<dbReference type="Proteomes" id="UP000199544">
    <property type="component" value="Unassembled WGS sequence"/>
</dbReference>
<dbReference type="InterPro" id="IPR003691">
    <property type="entry name" value="FluC"/>
</dbReference>
<accession>A0A1G9UC24</accession>
<evidence type="ECO:0000313" key="12">
    <source>
        <dbReference type="Proteomes" id="UP000199544"/>
    </source>
</evidence>
<dbReference type="GO" id="GO:0046872">
    <property type="term" value="F:metal ion binding"/>
    <property type="evidence" value="ECO:0007669"/>
    <property type="project" value="UniProtKB-KW"/>
</dbReference>
<evidence type="ECO:0000256" key="10">
    <source>
        <dbReference type="HAMAP-Rule" id="MF_00454"/>
    </source>
</evidence>
<comment type="catalytic activity">
    <reaction evidence="8">
        <text>fluoride(in) = fluoride(out)</text>
        <dbReference type="Rhea" id="RHEA:76159"/>
        <dbReference type="ChEBI" id="CHEBI:17051"/>
    </reaction>
    <physiologicalReaction direction="left-to-right" evidence="8">
        <dbReference type="Rhea" id="RHEA:76160"/>
    </physiologicalReaction>
</comment>
<evidence type="ECO:0000256" key="3">
    <source>
        <dbReference type="ARBA" id="ARBA00022692"/>
    </source>
</evidence>
<evidence type="ECO:0000256" key="8">
    <source>
        <dbReference type="ARBA" id="ARBA00035585"/>
    </source>
</evidence>
<evidence type="ECO:0000256" key="5">
    <source>
        <dbReference type="ARBA" id="ARBA00023136"/>
    </source>
</evidence>
<evidence type="ECO:0000256" key="4">
    <source>
        <dbReference type="ARBA" id="ARBA00022989"/>
    </source>
</evidence>
<comment type="activity regulation">
    <text evidence="10">Na(+) is not transported, but it plays an essential structural role and its presence is essential for fluoride channel function.</text>
</comment>
<dbReference type="GO" id="GO:0140114">
    <property type="term" value="P:cellular detoxification of fluoride"/>
    <property type="evidence" value="ECO:0007669"/>
    <property type="project" value="UniProtKB-UniRule"/>
</dbReference>
<dbReference type="STRING" id="459525.SAMN04488137_0819"/>
<dbReference type="AlphaFoldDB" id="A0A1G9UC24"/>
<feature type="binding site" evidence="10">
    <location>
        <position position="78"/>
    </location>
    <ligand>
        <name>Na(+)</name>
        <dbReference type="ChEBI" id="CHEBI:29101"/>
        <note>structural</note>
    </ligand>
</feature>
<keyword evidence="10" id="KW-0915">Sodium</keyword>
<evidence type="ECO:0000256" key="9">
    <source>
        <dbReference type="ARBA" id="ARBA00049940"/>
    </source>
</evidence>
<feature type="transmembrane region" description="Helical" evidence="10">
    <location>
        <begin position="32"/>
        <end position="55"/>
    </location>
</feature>
<keyword evidence="2 10" id="KW-1003">Cell membrane</keyword>
<comment type="subcellular location">
    <subcellularLocation>
        <location evidence="1 10">Cell membrane</location>
        <topology evidence="1 10">Multi-pass membrane protein</topology>
    </subcellularLocation>
</comment>
<keyword evidence="10" id="KW-0813">Transport</keyword>
<dbReference type="HAMAP" id="MF_00454">
    <property type="entry name" value="FluC"/>
    <property type="match status" value="1"/>
</dbReference>
<comment type="function">
    <text evidence="9 10">Fluoride-specific ion channel. Important for reducing fluoride concentration in the cell, thus reducing its toxicity.</text>
</comment>
<dbReference type="NCBIfam" id="TIGR00494">
    <property type="entry name" value="crcB"/>
    <property type="match status" value="1"/>
</dbReference>
<name>A0A1G9UC24_9BACL</name>
<sequence length="131" mass="13669">MLLYIWVGIAGMAGALLRYGLGLAVSESWGGGLPLATFLTNMAGSFALGYLTFWLGRRPSAHPYTSMVVGTGLIGSFTTFSTFSVENIQLFQTGQTATALLYILLSLIGGLFMSWAGFRLGSGVAKGGAAS</sequence>
<evidence type="ECO:0000256" key="7">
    <source>
        <dbReference type="ARBA" id="ARBA00035120"/>
    </source>
</evidence>
<evidence type="ECO:0000256" key="2">
    <source>
        <dbReference type="ARBA" id="ARBA00022475"/>
    </source>
</evidence>
<protein>
    <recommendedName>
        <fullName evidence="10">Fluoride-specific ion channel FluC</fullName>
    </recommendedName>
</protein>
<organism evidence="11 12">
    <name type="scientific">Fictibacillus solisalsi</name>
    <dbReference type="NCBI Taxonomy" id="459525"/>
    <lineage>
        <taxon>Bacteria</taxon>
        <taxon>Bacillati</taxon>
        <taxon>Bacillota</taxon>
        <taxon>Bacilli</taxon>
        <taxon>Bacillales</taxon>
        <taxon>Fictibacillaceae</taxon>
        <taxon>Fictibacillus</taxon>
    </lineage>
</organism>
<dbReference type="Pfam" id="PF02537">
    <property type="entry name" value="CRCB"/>
    <property type="match status" value="1"/>
</dbReference>
<dbReference type="PANTHER" id="PTHR28259">
    <property type="entry name" value="FLUORIDE EXPORT PROTEIN 1-RELATED"/>
    <property type="match status" value="1"/>
</dbReference>
<dbReference type="OrthoDB" id="9799631at2"/>
<dbReference type="PANTHER" id="PTHR28259:SF1">
    <property type="entry name" value="FLUORIDE EXPORT PROTEIN 1-RELATED"/>
    <property type="match status" value="1"/>
</dbReference>
<keyword evidence="4 10" id="KW-1133">Transmembrane helix</keyword>
<gene>
    <name evidence="10" type="primary">fluC</name>
    <name evidence="10" type="synonym">crcB</name>
    <name evidence="11" type="ORF">SAMN04488137_0819</name>
</gene>
<dbReference type="RefSeq" id="WP_090232745.1">
    <property type="nucleotide sequence ID" value="NZ_FNHW01000001.1"/>
</dbReference>
<feature type="transmembrane region" description="Helical" evidence="10">
    <location>
        <begin position="97"/>
        <end position="118"/>
    </location>
</feature>
<keyword evidence="10" id="KW-0479">Metal-binding</keyword>
<dbReference type="EMBL" id="FNHW01000001">
    <property type="protein sequence ID" value="SDM57105.1"/>
    <property type="molecule type" value="Genomic_DNA"/>
</dbReference>
<feature type="binding site" evidence="10">
    <location>
        <position position="75"/>
    </location>
    <ligand>
        <name>Na(+)</name>
        <dbReference type="ChEBI" id="CHEBI:29101"/>
        <note>structural</note>
    </ligand>
</feature>
<keyword evidence="5 10" id="KW-0472">Membrane</keyword>
<evidence type="ECO:0000313" key="11">
    <source>
        <dbReference type="EMBL" id="SDM57105.1"/>
    </source>
</evidence>
<keyword evidence="6 10" id="KW-0407">Ion channel</keyword>
<reference evidence="12" key="1">
    <citation type="submission" date="2016-10" db="EMBL/GenBank/DDBJ databases">
        <authorList>
            <person name="Varghese N."/>
            <person name="Submissions S."/>
        </authorList>
    </citation>
    <scope>NUCLEOTIDE SEQUENCE [LARGE SCALE GENOMIC DNA]</scope>
    <source>
        <strain evidence="12">CGMCC 1.6854</strain>
    </source>
</reference>
<dbReference type="GO" id="GO:0062054">
    <property type="term" value="F:fluoride channel activity"/>
    <property type="evidence" value="ECO:0007669"/>
    <property type="project" value="UniProtKB-UniRule"/>
</dbReference>
<comment type="similarity">
    <text evidence="7 10">Belongs to the fluoride channel Fluc/FEX (TC 1.A.43) family.</text>
</comment>
<evidence type="ECO:0000256" key="6">
    <source>
        <dbReference type="ARBA" id="ARBA00023303"/>
    </source>
</evidence>
<keyword evidence="3 10" id="KW-0812">Transmembrane</keyword>
<proteinExistence type="inferred from homology"/>